<accession>A0ABT2SI64</accession>
<organism evidence="8 9">
    <name type="scientific">Muricoprocola aceti</name>
    <dbReference type="NCBI Taxonomy" id="2981772"/>
    <lineage>
        <taxon>Bacteria</taxon>
        <taxon>Bacillati</taxon>
        <taxon>Bacillota</taxon>
        <taxon>Clostridia</taxon>
        <taxon>Lachnospirales</taxon>
        <taxon>Lachnospiraceae</taxon>
        <taxon>Muricoprocola</taxon>
    </lineage>
</organism>
<dbReference type="PROSITE" id="PS51014">
    <property type="entry name" value="COBK_CBIJ"/>
    <property type="match status" value="1"/>
</dbReference>
<dbReference type="CDD" id="cd11644">
    <property type="entry name" value="Precorrin-6Y-MT"/>
    <property type="match status" value="1"/>
</dbReference>
<evidence type="ECO:0000256" key="4">
    <source>
        <dbReference type="ARBA" id="ARBA00022679"/>
    </source>
</evidence>
<evidence type="ECO:0000256" key="2">
    <source>
        <dbReference type="ARBA" id="ARBA00022573"/>
    </source>
</evidence>
<dbReference type="Gene3D" id="3.40.1010.10">
    <property type="entry name" value="Cobalt-precorrin-4 Transmethylase, Domain 1"/>
    <property type="match status" value="1"/>
</dbReference>
<evidence type="ECO:0000256" key="5">
    <source>
        <dbReference type="ARBA" id="ARBA00022691"/>
    </source>
</evidence>
<protein>
    <submittedName>
        <fullName evidence="8">Precorrin-6A reductase</fullName>
        <ecNumber evidence="8">1.3.1.54</ecNumber>
    </submittedName>
</protein>
<dbReference type="InterPro" id="IPR012818">
    <property type="entry name" value="CbiE"/>
</dbReference>
<dbReference type="SUPFAM" id="SSF53335">
    <property type="entry name" value="S-adenosyl-L-methionine-dependent methyltransferases"/>
    <property type="match status" value="1"/>
</dbReference>
<dbReference type="CDD" id="cd02440">
    <property type="entry name" value="AdoMet_MTases"/>
    <property type="match status" value="1"/>
</dbReference>
<dbReference type="PANTHER" id="PTHR43182:SF1">
    <property type="entry name" value="COBALT-PRECORRIN-7 C(5)-METHYLTRANSFERASE"/>
    <property type="match status" value="1"/>
</dbReference>
<dbReference type="PANTHER" id="PTHR43182">
    <property type="entry name" value="COBALT-PRECORRIN-6B C(15)-METHYLTRANSFERASE (DECARBOXYLATING)"/>
    <property type="match status" value="1"/>
</dbReference>
<dbReference type="InterPro" id="IPR014777">
    <property type="entry name" value="4pyrrole_Mease_sub1"/>
</dbReference>
<evidence type="ECO:0000259" key="7">
    <source>
        <dbReference type="Pfam" id="PF13847"/>
    </source>
</evidence>
<feature type="domain" description="Tetrapyrrole methylase" evidence="6">
    <location>
        <begin position="259"/>
        <end position="445"/>
    </location>
</feature>
<dbReference type="InterPro" id="IPR029063">
    <property type="entry name" value="SAM-dependent_MTases_sf"/>
</dbReference>
<dbReference type="Pfam" id="PF13847">
    <property type="entry name" value="Methyltransf_31"/>
    <property type="match status" value="1"/>
</dbReference>
<dbReference type="Pfam" id="PF00590">
    <property type="entry name" value="TP_methylase"/>
    <property type="match status" value="1"/>
</dbReference>
<gene>
    <name evidence="8" type="primary">cobK</name>
    <name evidence="8" type="ORF">OCV47_02035</name>
</gene>
<evidence type="ECO:0000256" key="1">
    <source>
        <dbReference type="ARBA" id="ARBA00004953"/>
    </source>
</evidence>
<dbReference type="Pfam" id="PF02571">
    <property type="entry name" value="CbiJ"/>
    <property type="match status" value="1"/>
</dbReference>
<dbReference type="InterPro" id="IPR014776">
    <property type="entry name" value="4pyrrole_Mease_sub2"/>
</dbReference>
<dbReference type="InterPro" id="IPR014008">
    <property type="entry name" value="Cbl_synth_MTase_CbiT"/>
</dbReference>
<dbReference type="InterPro" id="IPR000878">
    <property type="entry name" value="4pyrrol_Mease"/>
</dbReference>
<feature type="domain" description="Methyltransferase" evidence="7">
    <location>
        <begin position="500"/>
        <end position="559"/>
    </location>
</feature>
<comment type="pathway">
    <text evidence="1">Cofactor biosynthesis; adenosylcobalamin biosynthesis.</text>
</comment>
<dbReference type="RefSeq" id="WP_262653398.1">
    <property type="nucleotide sequence ID" value="NZ_JAOQKE010000001.1"/>
</dbReference>
<evidence type="ECO:0000313" key="9">
    <source>
        <dbReference type="Proteomes" id="UP001652338"/>
    </source>
</evidence>
<dbReference type="EMBL" id="JAOQKE010000001">
    <property type="protein sequence ID" value="MCU6724148.1"/>
    <property type="molecule type" value="Genomic_DNA"/>
</dbReference>
<reference evidence="8 9" key="1">
    <citation type="journal article" date="2021" name="ISME Commun">
        <title>Automated analysis of genomic sequences facilitates high-throughput and comprehensive description of bacteria.</title>
        <authorList>
            <person name="Hitch T.C.A."/>
        </authorList>
    </citation>
    <scope>NUCLEOTIDE SEQUENCE [LARGE SCALE GENOMIC DNA]</scope>
    <source>
        <strain evidence="8 9">Sanger_29</strain>
    </source>
</reference>
<keyword evidence="5" id="KW-0949">S-adenosyl-L-methionine</keyword>
<evidence type="ECO:0000256" key="3">
    <source>
        <dbReference type="ARBA" id="ARBA00022603"/>
    </source>
</evidence>
<dbReference type="NCBIfam" id="TIGR02467">
    <property type="entry name" value="CbiE"/>
    <property type="match status" value="1"/>
</dbReference>
<dbReference type="NCBIfam" id="TIGR02469">
    <property type="entry name" value="CbiT"/>
    <property type="match status" value="1"/>
</dbReference>
<keyword evidence="8" id="KW-0560">Oxidoreductase</keyword>
<dbReference type="InterPro" id="IPR003723">
    <property type="entry name" value="Precorrin-6x_reduct"/>
</dbReference>
<proteinExistence type="predicted"/>
<name>A0ABT2SI64_9FIRM</name>
<keyword evidence="2" id="KW-0169">Cobalamin biosynthesis</keyword>
<dbReference type="InterPro" id="IPR025714">
    <property type="entry name" value="Methyltranfer_dom"/>
</dbReference>
<keyword evidence="4" id="KW-0808">Transferase</keyword>
<evidence type="ECO:0000313" key="8">
    <source>
        <dbReference type="EMBL" id="MCU6724148.1"/>
    </source>
</evidence>
<dbReference type="InterPro" id="IPR050714">
    <property type="entry name" value="Cobalamin_biosynth_MTase"/>
</dbReference>
<sequence length="657" mass="72543">MSKILIFAGTTEGRLLAEFLKRQKVPAYVCVATEYGGQLLEENSYLQVSHSRLDETQMRQLILEEGIHLTVDATHPYAVEVSANIRKACEEAGCEYIRLLRSSVQTGEEEEMVCVESVEAAVEFLKETEGNILVTTGSKELHKYTAIPAFEERVFARVLSTPEVARHCADLGFTGKHLICMQGPFSEELNTALLKQFGARWMVTKEAGKNGGYEEKIRAARNAGAKVVLIGRPVKESGLSLEEVIRTLIQKEEIQVQRKLAIVGIGMGNRDNMTVEAQKACMEADLLIGAGRMLEQIAESGKPVFVSYKPQEIYEYVMNHPEYEKIALLQSGDLGFYSGAKKLMEIFAGEEMEVYPGISSVVYLCDRLHMSWEDVVLVSQHGRYANLIGKIRKNKKVFALLGKGSMVNELCQKLTEYQMDQVVLHVGQDLSYPTEQIRTGFASELRTQSFADLCVVLLENQNPDTVVTHGMEDEAFLRAKVPMTKSEVRSISLSKLRLAKDSVVYDVGAGTGSISIEAALQAEDGYVYAIEKKEEAVTLMRENQKKFAVDNLEIVEGLAPEALESLPAPTHVFVGGSSGNMKTILELVLKKNPSVRIVINCIALETVAESLDCVKTLPVKEVDIAAVSIGKSKEIGKYHMMMGQNPVYVISCTGGEA</sequence>
<dbReference type="NCBIfam" id="TIGR00715">
    <property type="entry name" value="precor6x_red"/>
    <property type="match status" value="1"/>
</dbReference>
<evidence type="ECO:0000259" key="6">
    <source>
        <dbReference type="Pfam" id="PF00590"/>
    </source>
</evidence>
<comment type="caution">
    <text evidence="8">The sequence shown here is derived from an EMBL/GenBank/DDBJ whole genome shotgun (WGS) entry which is preliminary data.</text>
</comment>
<keyword evidence="9" id="KW-1185">Reference proteome</keyword>
<dbReference type="GO" id="GO:0016994">
    <property type="term" value="F:precorrin-6A reductase activity"/>
    <property type="evidence" value="ECO:0007669"/>
    <property type="project" value="UniProtKB-EC"/>
</dbReference>
<keyword evidence="3" id="KW-0489">Methyltransferase</keyword>
<dbReference type="SUPFAM" id="SSF53790">
    <property type="entry name" value="Tetrapyrrole methylase"/>
    <property type="match status" value="1"/>
</dbReference>
<dbReference type="Gene3D" id="3.30.950.10">
    <property type="entry name" value="Methyltransferase, Cobalt-precorrin-4 Transmethylase, Domain 2"/>
    <property type="match status" value="1"/>
</dbReference>
<dbReference type="Proteomes" id="UP001652338">
    <property type="component" value="Unassembled WGS sequence"/>
</dbReference>
<dbReference type="Gene3D" id="3.40.50.150">
    <property type="entry name" value="Vaccinia Virus protein VP39"/>
    <property type="match status" value="1"/>
</dbReference>
<dbReference type="EC" id="1.3.1.54" evidence="8"/>
<dbReference type="InterPro" id="IPR035996">
    <property type="entry name" value="4pyrrol_Methylase_sf"/>
</dbReference>